<keyword evidence="2" id="KW-1185">Reference proteome</keyword>
<accession>A0ACC2HQ73</accession>
<organism evidence="1 2">
    <name type="scientific">Boeremia exigua</name>
    <dbReference type="NCBI Taxonomy" id="749465"/>
    <lineage>
        <taxon>Eukaryota</taxon>
        <taxon>Fungi</taxon>
        <taxon>Dikarya</taxon>
        <taxon>Ascomycota</taxon>
        <taxon>Pezizomycotina</taxon>
        <taxon>Dothideomycetes</taxon>
        <taxon>Pleosporomycetidae</taxon>
        <taxon>Pleosporales</taxon>
        <taxon>Pleosporineae</taxon>
        <taxon>Didymellaceae</taxon>
        <taxon>Boeremia</taxon>
    </lineage>
</organism>
<gene>
    <name evidence="1" type="ORF">OPT61_g10365</name>
</gene>
<proteinExistence type="predicted"/>
<sequence length="167" mass="17943">MSASEGSRPTDGEPAGTMSYCEGKVRLALSAQITVPPLPDCCCAGATMRTGYCQFAAIEELRCNGFTFVSSVLEQLVQFPQISAAEAVVIAHEDFESIAGGREAQGGSEQCKGDTHSGSQGRLESDRREFASSCLFRMLLIFQTTIVLLYILRRSALLQALPSQQAP</sequence>
<dbReference type="Proteomes" id="UP001153331">
    <property type="component" value="Unassembled WGS sequence"/>
</dbReference>
<evidence type="ECO:0000313" key="1">
    <source>
        <dbReference type="EMBL" id="KAJ8105129.1"/>
    </source>
</evidence>
<evidence type="ECO:0000313" key="2">
    <source>
        <dbReference type="Proteomes" id="UP001153331"/>
    </source>
</evidence>
<comment type="caution">
    <text evidence="1">The sequence shown here is derived from an EMBL/GenBank/DDBJ whole genome shotgun (WGS) entry which is preliminary data.</text>
</comment>
<reference evidence="1" key="1">
    <citation type="submission" date="2022-11" db="EMBL/GenBank/DDBJ databases">
        <title>Genome Sequence of Boeremia exigua.</title>
        <authorList>
            <person name="Buettner E."/>
        </authorList>
    </citation>
    <scope>NUCLEOTIDE SEQUENCE</scope>
    <source>
        <strain evidence="1">CU02</strain>
    </source>
</reference>
<dbReference type="EMBL" id="JAPHNI010001640">
    <property type="protein sequence ID" value="KAJ8105129.1"/>
    <property type="molecule type" value="Genomic_DNA"/>
</dbReference>
<name>A0ACC2HQ73_9PLEO</name>
<protein>
    <submittedName>
        <fullName evidence="1">Uncharacterized protein</fullName>
    </submittedName>
</protein>